<reference evidence="1" key="1">
    <citation type="submission" date="2013-11" db="EMBL/GenBank/DDBJ databases">
        <title>Genome sequence of the fusiform rust pathogen reveals effectors for host alternation and coevolution with pine.</title>
        <authorList>
            <consortium name="DOE Joint Genome Institute"/>
            <person name="Smith K."/>
            <person name="Pendleton A."/>
            <person name="Kubisiak T."/>
            <person name="Anderson C."/>
            <person name="Salamov A."/>
            <person name="Aerts A."/>
            <person name="Riley R."/>
            <person name="Clum A."/>
            <person name="Lindquist E."/>
            <person name="Ence D."/>
            <person name="Campbell M."/>
            <person name="Kronenberg Z."/>
            <person name="Feau N."/>
            <person name="Dhillon B."/>
            <person name="Hamelin R."/>
            <person name="Burleigh J."/>
            <person name="Smith J."/>
            <person name="Yandell M."/>
            <person name="Nelson C."/>
            <person name="Grigoriev I."/>
            <person name="Davis J."/>
        </authorList>
    </citation>
    <scope>NUCLEOTIDE SEQUENCE</scope>
    <source>
        <strain evidence="1">G11</strain>
    </source>
</reference>
<dbReference type="AlphaFoldDB" id="A0A9P6NBV7"/>
<dbReference type="OrthoDB" id="2504147at2759"/>
<comment type="caution">
    <text evidence="1">The sequence shown here is derived from an EMBL/GenBank/DDBJ whole genome shotgun (WGS) entry which is preliminary data.</text>
</comment>
<dbReference type="EMBL" id="MU167339">
    <property type="protein sequence ID" value="KAG0142752.1"/>
    <property type="molecule type" value="Genomic_DNA"/>
</dbReference>
<name>A0A9P6NBV7_9BASI</name>
<accession>A0A9P6NBV7</accession>
<gene>
    <name evidence="1" type="ORF">CROQUDRAFT_219116</name>
</gene>
<protein>
    <submittedName>
        <fullName evidence="1">Uncharacterized protein</fullName>
    </submittedName>
</protein>
<evidence type="ECO:0000313" key="1">
    <source>
        <dbReference type="EMBL" id="KAG0142752.1"/>
    </source>
</evidence>
<dbReference type="Proteomes" id="UP000886653">
    <property type="component" value="Unassembled WGS sequence"/>
</dbReference>
<keyword evidence="2" id="KW-1185">Reference proteome</keyword>
<proteinExistence type="predicted"/>
<organism evidence="1 2">
    <name type="scientific">Cronartium quercuum f. sp. fusiforme G11</name>
    <dbReference type="NCBI Taxonomy" id="708437"/>
    <lineage>
        <taxon>Eukaryota</taxon>
        <taxon>Fungi</taxon>
        <taxon>Dikarya</taxon>
        <taxon>Basidiomycota</taxon>
        <taxon>Pucciniomycotina</taxon>
        <taxon>Pucciniomycetes</taxon>
        <taxon>Pucciniales</taxon>
        <taxon>Coleosporiaceae</taxon>
        <taxon>Cronartium</taxon>
    </lineage>
</organism>
<evidence type="ECO:0000313" key="2">
    <source>
        <dbReference type="Proteomes" id="UP000886653"/>
    </source>
</evidence>
<sequence>MAFHLSECLYKFGPVRAWWSFPFERLIGKILKACQNNHIGELEITFFKSFSHGGNLRSLLRSNNFPQELDPFLDELNSLHKDWAQSGETSGQEGH</sequence>